<evidence type="ECO:0000313" key="2">
    <source>
        <dbReference type="Proteomes" id="UP000004416"/>
    </source>
</evidence>
<sequence>MFAGGFEFTPTHVERIHLFKSEQVQLQLLYPYLTGVRPEESIV</sequence>
<name>G9XRR6_DESHA</name>
<reference evidence="1 2" key="1">
    <citation type="submission" date="2011-08" db="EMBL/GenBank/DDBJ databases">
        <authorList>
            <person name="Weinstock G."/>
            <person name="Sodergren E."/>
            <person name="Clifton S."/>
            <person name="Fulton L."/>
            <person name="Fulton B."/>
            <person name="Courtney L."/>
            <person name="Fronick C."/>
            <person name="Harrison M."/>
            <person name="Strong C."/>
            <person name="Farmer C."/>
            <person name="Delahaunty K."/>
            <person name="Markovic C."/>
            <person name="Hall O."/>
            <person name="Minx P."/>
            <person name="Tomlinson C."/>
            <person name="Mitreva M."/>
            <person name="Hou S."/>
            <person name="Chen J."/>
            <person name="Wollam A."/>
            <person name="Pepin K.H."/>
            <person name="Johnson M."/>
            <person name="Bhonagiri V."/>
            <person name="Zhang X."/>
            <person name="Suruliraj S."/>
            <person name="Warren W."/>
            <person name="Chinwalla A."/>
            <person name="Mardis E.R."/>
            <person name="Wilson R.K."/>
        </authorList>
    </citation>
    <scope>NUCLEOTIDE SEQUENCE [LARGE SCALE GENOMIC DNA]</scope>
    <source>
        <strain evidence="1 2">DP7</strain>
    </source>
</reference>
<evidence type="ECO:0000313" key="1">
    <source>
        <dbReference type="EMBL" id="EHL05644.1"/>
    </source>
</evidence>
<comment type="caution">
    <text evidence="1">The sequence shown here is derived from an EMBL/GenBank/DDBJ whole genome shotgun (WGS) entry which is preliminary data.</text>
</comment>
<organism evidence="1 2">
    <name type="scientific">Desulfitobacterium hafniense DP7</name>
    <dbReference type="NCBI Taxonomy" id="537010"/>
    <lineage>
        <taxon>Bacteria</taxon>
        <taxon>Bacillati</taxon>
        <taxon>Bacillota</taxon>
        <taxon>Clostridia</taxon>
        <taxon>Eubacteriales</taxon>
        <taxon>Desulfitobacteriaceae</taxon>
        <taxon>Desulfitobacterium</taxon>
    </lineage>
</organism>
<dbReference type="AlphaFoldDB" id="G9XRR6"/>
<protein>
    <submittedName>
        <fullName evidence="1">Uncharacterized protein</fullName>
    </submittedName>
</protein>
<proteinExistence type="predicted"/>
<gene>
    <name evidence="1" type="ORF">HMPREF0322_03664</name>
</gene>
<dbReference type="HOGENOM" id="CLU_3232638_0_0_9"/>
<dbReference type="EMBL" id="AFZX01000094">
    <property type="protein sequence ID" value="EHL05644.1"/>
    <property type="molecule type" value="Genomic_DNA"/>
</dbReference>
<accession>G9XRR6</accession>
<dbReference type="PATRIC" id="fig|537010.4.peg.3430"/>
<dbReference type="Proteomes" id="UP000004416">
    <property type="component" value="Unassembled WGS sequence"/>
</dbReference>